<dbReference type="PANTHER" id="PTHR18964">
    <property type="entry name" value="ROK (REPRESSOR, ORF, KINASE) FAMILY"/>
    <property type="match status" value="1"/>
</dbReference>
<comment type="caution">
    <text evidence="3">The sequence shown here is derived from an EMBL/GenBank/DDBJ whole genome shotgun (WGS) entry which is preliminary data.</text>
</comment>
<dbReference type="PANTHER" id="PTHR18964:SF149">
    <property type="entry name" value="BIFUNCTIONAL UDP-N-ACETYLGLUCOSAMINE 2-EPIMERASE_N-ACETYLMANNOSAMINE KINASE"/>
    <property type="match status" value="1"/>
</dbReference>
<dbReference type="EMBL" id="JAJTWU010000006">
    <property type="protein sequence ID" value="MCE4555936.1"/>
    <property type="molecule type" value="Genomic_DNA"/>
</dbReference>
<dbReference type="Pfam" id="PF13412">
    <property type="entry name" value="HTH_24"/>
    <property type="match status" value="1"/>
</dbReference>
<reference evidence="3 4" key="1">
    <citation type="submission" date="2021-12" db="EMBL/GenBank/DDBJ databases">
        <title>Genome seq of P8.</title>
        <authorList>
            <person name="Seo T."/>
        </authorList>
    </citation>
    <scope>NUCLEOTIDE SEQUENCE [LARGE SCALE GENOMIC DNA]</scope>
    <source>
        <strain evidence="3 4">P8</strain>
    </source>
</reference>
<evidence type="ECO:0000313" key="4">
    <source>
        <dbReference type="Proteomes" id="UP001200741"/>
    </source>
</evidence>
<dbReference type="Gene3D" id="1.10.10.10">
    <property type="entry name" value="Winged helix-like DNA-binding domain superfamily/Winged helix DNA-binding domain"/>
    <property type="match status" value="1"/>
</dbReference>
<feature type="compositionally biased region" description="Polar residues" evidence="2">
    <location>
        <begin position="410"/>
        <end position="423"/>
    </location>
</feature>
<evidence type="ECO:0000313" key="3">
    <source>
        <dbReference type="EMBL" id="MCE4555936.1"/>
    </source>
</evidence>
<sequence>MNLDSDEFRLRDISAQAVLRLICAEPGQSRGALADALSLPRPTVIALVRKLLDQGWLQEHAGVEAAHAGRRSALLHLRRDRLVLLGAEVGDDGVRVLATSLTGDVLARLHEPCACVDDAEAMLARAARLLLGAHARVAALGRSVVAIGAGLAGRIDEFTGCVSATHPCAWAGVPVARRLGEHLRGTPLQRCALHVQGGAQVAGVGELEFGVSRPRLPLLSLWLGERVEAALVGDGPDGPCRLLPGLAHMTLSLDGTACRCGRRGCVEAMVGLRAMILPGEAASMVAVTQRLGEADAARAVERAGRHLGVVLGNLWMSHDPGRIVVAGPAASLGAPLLAPALAALAEQARVAGRVPPEVTVSRFGDEAVALGAAAFARYRLTRPLRPPSRLTSLFARYGYRYHPPSPRASARQQAAGSLSTTGC</sequence>
<accession>A0ABS8XZ93</accession>
<comment type="similarity">
    <text evidence="1">Belongs to the ROK (NagC/XylR) family.</text>
</comment>
<gene>
    <name evidence="3" type="ORF">LXT13_16140</name>
</gene>
<evidence type="ECO:0000256" key="2">
    <source>
        <dbReference type="SAM" id="MobiDB-lite"/>
    </source>
</evidence>
<name>A0ABS8XZ93_9BURK</name>
<dbReference type="Gene3D" id="3.30.420.40">
    <property type="match status" value="2"/>
</dbReference>
<dbReference type="InterPro" id="IPR043129">
    <property type="entry name" value="ATPase_NBD"/>
</dbReference>
<organism evidence="3 4">
    <name type="scientific">Pelomonas cellulosilytica</name>
    <dbReference type="NCBI Taxonomy" id="2906762"/>
    <lineage>
        <taxon>Bacteria</taxon>
        <taxon>Pseudomonadati</taxon>
        <taxon>Pseudomonadota</taxon>
        <taxon>Betaproteobacteria</taxon>
        <taxon>Burkholderiales</taxon>
        <taxon>Sphaerotilaceae</taxon>
        <taxon>Roseateles</taxon>
    </lineage>
</organism>
<dbReference type="SUPFAM" id="SSF53067">
    <property type="entry name" value="Actin-like ATPase domain"/>
    <property type="match status" value="1"/>
</dbReference>
<dbReference type="InterPro" id="IPR036388">
    <property type="entry name" value="WH-like_DNA-bd_sf"/>
</dbReference>
<dbReference type="InterPro" id="IPR036390">
    <property type="entry name" value="WH_DNA-bd_sf"/>
</dbReference>
<dbReference type="InterPro" id="IPR000600">
    <property type="entry name" value="ROK"/>
</dbReference>
<feature type="region of interest" description="Disordered" evidence="2">
    <location>
        <begin position="404"/>
        <end position="423"/>
    </location>
</feature>
<dbReference type="SUPFAM" id="SSF46785">
    <property type="entry name" value="Winged helix' DNA-binding domain"/>
    <property type="match status" value="1"/>
</dbReference>
<proteinExistence type="inferred from homology"/>
<keyword evidence="4" id="KW-1185">Reference proteome</keyword>
<dbReference type="Pfam" id="PF00480">
    <property type="entry name" value="ROK"/>
    <property type="match status" value="1"/>
</dbReference>
<dbReference type="Proteomes" id="UP001200741">
    <property type="component" value="Unassembled WGS sequence"/>
</dbReference>
<evidence type="ECO:0000256" key="1">
    <source>
        <dbReference type="ARBA" id="ARBA00006479"/>
    </source>
</evidence>
<dbReference type="RefSeq" id="WP_233372986.1">
    <property type="nucleotide sequence ID" value="NZ_JAJTWU010000006.1"/>
</dbReference>
<protein>
    <submittedName>
        <fullName evidence="3">ROK family transcriptional regulator</fullName>
    </submittedName>
</protein>